<dbReference type="AlphaFoldDB" id="A0A172TBL5"/>
<keyword evidence="1" id="KW-0001">2Fe-2S</keyword>
<organism evidence="6 7">
    <name type="scientific">Deinococcus puniceus</name>
    <dbReference type="NCBI Taxonomy" id="1182568"/>
    <lineage>
        <taxon>Bacteria</taxon>
        <taxon>Thermotogati</taxon>
        <taxon>Deinococcota</taxon>
        <taxon>Deinococci</taxon>
        <taxon>Deinococcales</taxon>
        <taxon>Deinococcaceae</taxon>
        <taxon>Deinococcus</taxon>
    </lineage>
</organism>
<dbReference type="PANTHER" id="PTHR21496:SF23">
    <property type="entry name" value="3-PHENYLPROPIONATE_CINNAMIC ACID DIOXYGENASE FERREDOXIN SUBUNIT"/>
    <property type="match status" value="1"/>
</dbReference>
<accession>A0A172TBL5</accession>
<sequence length="115" mass="12042">MSLSSSSPSAPTPPERVHVGAVTALPDGSQTEVLVGGVPVVVVSYEGQYYALRNNCTHKDFPLLGGDVSMGRITCAKHGAKFELATGKAKTLPAVKAVQIFKTLVEDGEVYVLAL</sequence>
<evidence type="ECO:0000256" key="4">
    <source>
        <dbReference type="ARBA" id="ARBA00023014"/>
    </source>
</evidence>
<dbReference type="PATRIC" id="fig|1182568.3.peg.2481"/>
<dbReference type="GO" id="GO:0046872">
    <property type="term" value="F:metal ion binding"/>
    <property type="evidence" value="ECO:0007669"/>
    <property type="project" value="UniProtKB-KW"/>
</dbReference>
<dbReference type="Gene3D" id="2.102.10.10">
    <property type="entry name" value="Rieske [2Fe-2S] iron-sulphur domain"/>
    <property type="match status" value="1"/>
</dbReference>
<dbReference type="STRING" id="1182568.SU48_11975"/>
<dbReference type="InterPro" id="IPR017941">
    <property type="entry name" value="Rieske_2Fe-2S"/>
</dbReference>
<keyword evidence="3" id="KW-0408">Iron</keyword>
<keyword evidence="7" id="KW-1185">Reference proteome</keyword>
<name>A0A172TBL5_9DEIO</name>
<dbReference type="InterPro" id="IPR036922">
    <property type="entry name" value="Rieske_2Fe-2S_sf"/>
</dbReference>
<dbReference type="GO" id="GO:0051537">
    <property type="term" value="F:2 iron, 2 sulfur cluster binding"/>
    <property type="evidence" value="ECO:0007669"/>
    <property type="project" value="UniProtKB-KW"/>
</dbReference>
<gene>
    <name evidence="6" type="ORF">SU48_11975</name>
</gene>
<dbReference type="PANTHER" id="PTHR21496">
    <property type="entry name" value="FERREDOXIN-RELATED"/>
    <property type="match status" value="1"/>
</dbReference>
<dbReference type="OrthoDB" id="9795104at2"/>
<evidence type="ECO:0000313" key="6">
    <source>
        <dbReference type="EMBL" id="ANE44362.1"/>
    </source>
</evidence>
<dbReference type="EMBL" id="CP011387">
    <property type="protein sequence ID" value="ANE44362.1"/>
    <property type="molecule type" value="Genomic_DNA"/>
</dbReference>
<evidence type="ECO:0000256" key="1">
    <source>
        <dbReference type="ARBA" id="ARBA00022714"/>
    </source>
</evidence>
<evidence type="ECO:0000259" key="5">
    <source>
        <dbReference type="PROSITE" id="PS51296"/>
    </source>
</evidence>
<dbReference type="PROSITE" id="PS51296">
    <property type="entry name" value="RIESKE"/>
    <property type="match status" value="1"/>
</dbReference>
<feature type="domain" description="Rieske" evidence="5">
    <location>
        <begin position="17"/>
        <end position="112"/>
    </location>
</feature>
<dbReference type="Proteomes" id="UP000077363">
    <property type="component" value="Chromosome"/>
</dbReference>
<keyword evidence="4" id="KW-0411">Iron-sulfur</keyword>
<evidence type="ECO:0000313" key="7">
    <source>
        <dbReference type="Proteomes" id="UP000077363"/>
    </source>
</evidence>
<dbReference type="Pfam" id="PF00355">
    <property type="entry name" value="Rieske"/>
    <property type="match status" value="1"/>
</dbReference>
<dbReference type="KEGG" id="dpu:SU48_11975"/>
<proteinExistence type="predicted"/>
<dbReference type="RefSeq" id="WP_064015440.1">
    <property type="nucleotide sequence ID" value="NZ_CP011387.1"/>
</dbReference>
<dbReference type="SUPFAM" id="SSF50022">
    <property type="entry name" value="ISP domain"/>
    <property type="match status" value="1"/>
</dbReference>
<evidence type="ECO:0000256" key="2">
    <source>
        <dbReference type="ARBA" id="ARBA00022723"/>
    </source>
</evidence>
<protein>
    <submittedName>
        <fullName evidence="6">Ferredoxin</fullName>
    </submittedName>
</protein>
<reference evidence="6 7" key="1">
    <citation type="submission" date="2015-01" db="EMBL/GenBank/DDBJ databases">
        <title>Deinococcus puniceus/DY1/ whole genome sequencing.</title>
        <authorList>
            <person name="Kim M.K."/>
            <person name="Srinivasan S."/>
            <person name="Lee J.-J."/>
        </authorList>
    </citation>
    <scope>NUCLEOTIDE SEQUENCE [LARGE SCALE GENOMIC DNA]</scope>
    <source>
        <strain evidence="6 7">DY1</strain>
    </source>
</reference>
<keyword evidence="2" id="KW-0479">Metal-binding</keyword>
<evidence type="ECO:0000256" key="3">
    <source>
        <dbReference type="ARBA" id="ARBA00023004"/>
    </source>
</evidence>